<dbReference type="Proteomes" id="UP000031516">
    <property type="component" value="Unassembled WGS sequence"/>
</dbReference>
<evidence type="ECO:0000313" key="2">
    <source>
        <dbReference type="EMBL" id="CDO91758.1"/>
    </source>
</evidence>
<comment type="similarity">
    <text evidence="1">Belongs to the UPF0538 family.</text>
</comment>
<keyword evidence="3" id="KW-1185">Reference proteome</keyword>
<protein>
    <submittedName>
        <fullName evidence="2">WGS project CCBQ000000000 data, contig 00107</fullName>
    </submittedName>
</protein>
<accession>A0A0A8KZ18</accession>
<name>A0A0A8KZ18_9SACH</name>
<comment type="caution">
    <text evidence="2">The sequence shown here is derived from an EMBL/GenBank/DDBJ whole genome shotgun (WGS) entry which is preliminary data.</text>
</comment>
<gene>
    <name evidence="2" type="ORF">KLDO_g91</name>
</gene>
<sequence>MSTQIDFDTEEPLITTVKPLSNATVTVRVIKSFPYRNVKNLIFTDYDLKSKSAKDLHEDCLKRIQTTGAFRPFRNVVYDAMKIYTHAHGSKTVNLVINFDHDDDWVLDINDTAKKLVDYGISNETEISLFKHEDYVEFKANPEEKWL</sequence>
<evidence type="ECO:0000256" key="1">
    <source>
        <dbReference type="ARBA" id="ARBA00007176"/>
    </source>
</evidence>
<dbReference type="InterPro" id="IPR018794">
    <property type="entry name" value="UPF0538"/>
</dbReference>
<dbReference type="Pfam" id="PF10209">
    <property type="entry name" value="DUF2340"/>
    <property type="match status" value="1"/>
</dbReference>
<reference evidence="2 3" key="1">
    <citation type="submission" date="2014-03" db="EMBL/GenBank/DDBJ databases">
        <title>The genome of Kluyveromyces dobzhanskii.</title>
        <authorList>
            <person name="Nystedt B."/>
            <person name="Astrom S."/>
        </authorList>
    </citation>
    <scope>NUCLEOTIDE SEQUENCE [LARGE SCALE GENOMIC DNA]</scope>
    <source>
        <strain evidence="2 3">CBS 2104</strain>
    </source>
</reference>
<dbReference type="PANTHER" id="PTHR18444:SF9">
    <property type="entry name" value="UPF0538 PROTEIN C2ORF76"/>
    <property type="match status" value="1"/>
</dbReference>
<proteinExistence type="inferred from homology"/>
<dbReference type="AlphaFoldDB" id="A0A0A8KZ18"/>
<dbReference type="PANTHER" id="PTHR18444">
    <property type="entry name" value="UPF0538 FAMILY MEMBER"/>
    <property type="match status" value="1"/>
</dbReference>
<evidence type="ECO:0000313" key="3">
    <source>
        <dbReference type="Proteomes" id="UP000031516"/>
    </source>
</evidence>
<organism evidence="2 3">
    <name type="scientific">Kluyveromyces dobzhanskii CBS 2104</name>
    <dbReference type="NCBI Taxonomy" id="1427455"/>
    <lineage>
        <taxon>Eukaryota</taxon>
        <taxon>Fungi</taxon>
        <taxon>Dikarya</taxon>
        <taxon>Ascomycota</taxon>
        <taxon>Saccharomycotina</taxon>
        <taxon>Saccharomycetes</taxon>
        <taxon>Saccharomycetales</taxon>
        <taxon>Saccharomycetaceae</taxon>
        <taxon>Kluyveromyces</taxon>
    </lineage>
</organism>
<dbReference type="EMBL" id="CCBQ010000004">
    <property type="protein sequence ID" value="CDO91758.1"/>
    <property type="molecule type" value="Genomic_DNA"/>
</dbReference>
<dbReference type="OrthoDB" id="937at2759"/>